<feature type="transmembrane region" description="Helical" evidence="2">
    <location>
        <begin position="33"/>
        <end position="54"/>
    </location>
</feature>
<evidence type="ECO:0000256" key="1">
    <source>
        <dbReference type="SAM" id="MobiDB-lite"/>
    </source>
</evidence>
<dbReference type="EMBL" id="LJBJ02000017">
    <property type="protein sequence ID" value="OAX51497.1"/>
    <property type="molecule type" value="Genomic_DNA"/>
</dbReference>
<keyword evidence="2" id="KW-1133">Transmembrane helix</keyword>
<organism evidence="3 4">
    <name type="scientific">Rothia kristinae</name>
    <dbReference type="NCBI Taxonomy" id="37923"/>
    <lineage>
        <taxon>Bacteria</taxon>
        <taxon>Bacillati</taxon>
        <taxon>Actinomycetota</taxon>
        <taxon>Actinomycetes</taxon>
        <taxon>Micrococcales</taxon>
        <taxon>Micrococcaceae</taxon>
        <taxon>Rothia</taxon>
    </lineage>
</organism>
<feature type="region of interest" description="Disordered" evidence="1">
    <location>
        <begin position="1"/>
        <end position="23"/>
    </location>
</feature>
<dbReference type="Proteomes" id="UP000053171">
    <property type="component" value="Unassembled WGS sequence"/>
</dbReference>
<keyword evidence="4" id="KW-1185">Reference proteome</keyword>
<proteinExistence type="predicted"/>
<dbReference type="STRING" id="37923.BK826_03525"/>
<protein>
    <recommendedName>
        <fullName evidence="5">F0F1-ATPase subunit (ATPase_gene1)</fullName>
    </recommendedName>
</protein>
<keyword evidence="2" id="KW-0812">Transmembrane</keyword>
<evidence type="ECO:0000313" key="3">
    <source>
        <dbReference type="EMBL" id="OAX51497.1"/>
    </source>
</evidence>
<evidence type="ECO:0008006" key="5">
    <source>
        <dbReference type="Google" id="ProtNLM"/>
    </source>
</evidence>
<keyword evidence="2" id="KW-0472">Membrane</keyword>
<accession>A0A199NRF3</accession>
<dbReference type="RefSeq" id="WP_061225013.1">
    <property type="nucleotide sequence ID" value="NZ_CP113782.1"/>
</dbReference>
<name>A0A199NRF3_9MICC</name>
<feature type="transmembrane region" description="Helical" evidence="2">
    <location>
        <begin position="66"/>
        <end position="87"/>
    </location>
</feature>
<comment type="caution">
    <text evidence="3">The sequence shown here is derived from an EMBL/GenBank/DDBJ whole genome shotgun (WGS) entry which is preliminary data.</text>
</comment>
<sequence>MRNASQSEPQEPPLVPRSSEDLRSAGDLVRQGGIAGAFMTLIYLVIGTGFWSLVGWGADHLLGTRWIVWLGAGVGACAGIYLVYLHMRPTDDDAPGRQP</sequence>
<evidence type="ECO:0000313" key="4">
    <source>
        <dbReference type="Proteomes" id="UP000053171"/>
    </source>
</evidence>
<dbReference type="AlphaFoldDB" id="A0A199NRF3"/>
<reference evidence="3" key="1">
    <citation type="submission" date="2016-06" db="EMBL/GenBank/DDBJ databases">
        <title>Identification of putative biosynthetic pathways for the production of bioactive secondary metabolites by the marine actinomycete Kocuria kristinae RUTW2-3.</title>
        <authorList>
            <person name="Waterworth S.C."/>
            <person name="Walmsley T.A."/>
            <person name="Matongo T."/>
            <person name="Davies-Coleman M.T."/>
            <person name="Dorrington R.A."/>
        </authorList>
    </citation>
    <scope>NUCLEOTIDE SEQUENCE [LARGE SCALE GENOMIC DNA]</scope>
    <source>
        <strain evidence="3">RUTW2-3</strain>
    </source>
</reference>
<gene>
    <name evidence="3" type="ORF">AN277_0208360</name>
</gene>
<evidence type="ECO:0000256" key="2">
    <source>
        <dbReference type="SAM" id="Phobius"/>
    </source>
</evidence>